<comment type="caution">
    <text evidence="3">The sequence shown here is derived from an EMBL/GenBank/DDBJ whole genome shotgun (WGS) entry which is preliminary data.</text>
</comment>
<keyword evidence="1" id="KW-0175">Coiled coil</keyword>
<name>A0AAD7WUJ1_9TELE</name>
<proteinExistence type="predicted"/>
<dbReference type="Proteomes" id="UP001221898">
    <property type="component" value="Unassembled WGS sequence"/>
</dbReference>
<dbReference type="EMBL" id="JAINUG010000030">
    <property type="protein sequence ID" value="KAJ8409558.1"/>
    <property type="molecule type" value="Genomic_DNA"/>
</dbReference>
<organism evidence="3 4">
    <name type="scientific">Aldrovandia affinis</name>
    <dbReference type="NCBI Taxonomy" id="143900"/>
    <lineage>
        <taxon>Eukaryota</taxon>
        <taxon>Metazoa</taxon>
        <taxon>Chordata</taxon>
        <taxon>Craniata</taxon>
        <taxon>Vertebrata</taxon>
        <taxon>Euteleostomi</taxon>
        <taxon>Actinopterygii</taxon>
        <taxon>Neopterygii</taxon>
        <taxon>Teleostei</taxon>
        <taxon>Notacanthiformes</taxon>
        <taxon>Halosauridae</taxon>
        <taxon>Aldrovandia</taxon>
    </lineage>
</organism>
<evidence type="ECO:0000256" key="2">
    <source>
        <dbReference type="SAM" id="MobiDB-lite"/>
    </source>
</evidence>
<feature type="compositionally biased region" description="Basic and acidic residues" evidence="2">
    <location>
        <begin position="1"/>
        <end position="11"/>
    </location>
</feature>
<evidence type="ECO:0000313" key="4">
    <source>
        <dbReference type="Proteomes" id="UP001221898"/>
    </source>
</evidence>
<accession>A0AAD7WUJ1</accession>
<evidence type="ECO:0000256" key="1">
    <source>
        <dbReference type="SAM" id="Coils"/>
    </source>
</evidence>
<feature type="coiled-coil region" evidence="1">
    <location>
        <begin position="63"/>
        <end position="97"/>
    </location>
</feature>
<dbReference type="AlphaFoldDB" id="A0AAD7WUJ1"/>
<feature type="region of interest" description="Disordered" evidence="2">
    <location>
        <begin position="1"/>
        <end position="43"/>
    </location>
</feature>
<gene>
    <name evidence="3" type="ORF">AAFF_G00229590</name>
</gene>
<keyword evidence="4" id="KW-1185">Reference proteome</keyword>
<reference evidence="3" key="1">
    <citation type="journal article" date="2023" name="Science">
        <title>Genome structures resolve the early diversification of teleost fishes.</title>
        <authorList>
            <person name="Parey E."/>
            <person name="Louis A."/>
            <person name="Montfort J."/>
            <person name="Bouchez O."/>
            <person name="Roques C."/>
            <person name="Iampietro C."/>
            <person name="Lluch J."/>
            <person name="Castinel A."/>
            <person name="Donnadieu C."/>
            <person name="Desvignes T."/>
            <person name="Floi Bucao C."/>
            <person name="Jouanno E."/>
            <person name="Wen M."/>
            <person name="Mejri S."/>
            <person name="Dirks R."/>
            <person name="Jansen H."/>
            <person name="Henkel C."/>
            <person name="Chen W.J."/>
            <person name="Zahm M."/>
            <person name="Cabau C."/>
            <person name="Klopp C."/>
            <person name="Thompson A.W."/>
            <person name="Robinson-Rechavi M."/>
            <person name="Braasch I."/>
            <person name="Lecointre G."/>
            <person name="Bobe J."/>
            <person name="Postlethwait J.H."/>
            <person name="Berthelot C."/>
            <person name="Roest Crollius H."/>
            <person name="Guiguen Y."/>
        </authorList>
    </citation>
    <scope>NUCLEOTIDE SEQUENCE</scope>
    <source>
        <strain evidence="3">NC1722</strain>
    </source>
</reference>
<evidence type="ECO:0000313" key="3">
    <source>
        <dbReference type="EMBL" id="KAJ8409558.1"/>
    </source>
</evidence>
<sequence>MPNKSDDKKEASGGAAVKVKPSAKRQRSQRALSDSEGKPGGSVEVDASVLESINARLSKLDILDALQQDIRDLRSSLEFSQKEIEDLSKDNAFLRGAMIDMQRSADFLTGDNKRIKNTLLDIQCREMRDNLIFSGIREDNGDPEKTVRDFMSNKLKLSPEMVRDITFSRVHRMGRPVDECAWVDLCNDYFQY</sequence>
<protein>
    <submittedName>
        <fullName evidence="3">Uncharacterized protein</fullName>
    </submittedName>
</protein>